<organism evidence="3 4">
    <name type="scientific">Geosmithia morbida</name>
    <dbReference type="NCBI Taxonomy" id="1094350"/>
    <lineage>
        <taxon>Eukaryota</taxon>
        <taxon>Fungi</taxon>
        <taxon>Dikarya</taxon>
        <taxon>Ascomycota</taxon>
        <taxon>Pezizomycotina</taxon>
        <taxon>Sordariomycetes</taxon>
        <taxon>Hypocreomycetidae</taxon>
        <taxon>Hypocreales</taxon>
        <taxon>Bionectriaceae</taxon>
        <taxon>Geosmithia</taxon>
    </lineage>
</organism>
<keyword evidence="4" id="KW-1185">Reference proteome</keyword>
<keyword evidence="1" id="KW-1133">Transmembrane helix</keyword>
<dbReference type="GO" id="GO:0031505">
    <property type="term" value="P:fungal-type cell wall organization"/>
    <property type="evidence" value="ECO:0007669"/>
    <property type="project" value="TreeGrafter"/>
</dbReference>
<name>A0A9P4Z1H7_9HYPO</name>
<dbReference type="EMBL" id="JAANYQ010000001">
    <property type="protein sequence ID" value="KAF4126855.1"/>
    <property type="molecule type" value="Genomic_DNA"/>
</dbReference>
<dbReference type="GO" id="GO:0051285">
    <property type="term" value="C:cell cortex of cell tip"/>
    <property type="evidence" value="ECO:0007669"/>
    <property type="project" value="TreeGrafter"/>
</dbReference>
<dbReference type="Pfam" id="PF06687">
    <property type="entry name" value="SUR7"/>
    <property type="match status" value="1"/>
</dbReference>
<dbReference type="PANTHER" id="PTHR28019">
    <property type="entry name" value="CELL MEMBRANE PROTEIN YLR413W-RELATED"/>
    <property type="match status" value="1"/>
</dbReference>
<dbReference type="PANTHER" id="PTHR28019:SF7">
    <property type="entry name" value="SUR7 PROTEIN"/>
    <property type="match status" value="1"/>
</dbReference>
<dbReference type="OrthoDB" id="4159154at2759"/>
<keyword evidence="1" id="KW-0812">Transmembrane</keyword>
<gene>
    <name evidence="3" type="ORF">GMORB2_0592</name>
</gene>
<dbReference type="InterPro" id="IPR052413">
    <property type="entry name" value="SUR7_domain"/>
</dbReference>
<feature type="transmembrane region" description="Helical" evidence="1">
    <location>
        <begin position="256"/>
        <end position="279"/>
    </location>
</feature>
<protein>
    <submittedName>
        <fullName evidence="3">Ca2+ regulator and membrane fusion protein Fig1</fullName>
    </submittedName>
</protein>
<keyword evidence="1" id="KW-0472">Membrane</keyword>
<dbReference type="GO" id="GO:0005886">
    <property type="term" value="C:plasma membrane"/>
    <property type="evidence" value="ECO:0007669"/>
    <property type="project" value="InterPro"/>
</dbReference>
<keyword evidence="2" id="KW-0732">Signal</keyword>
<feature type="transmembrane region" description="Helical" evidence="1">
    <location>
        <begin position="173"/>
        <end position="197"/>
    </location>
</feature>
<dbReference type="GeneID" id="55966822"/>
<proteinExistence type="predicted"/>
<evidence type="ECO:0000256" key="1">
    <source>
        <dbReference type="SAM" id="Phobius"/>
    </source>
</evidence>
<evidence type="ECO:0000256" key="2">
    <source>
        <dbReference type="SAM" id="SignalP"/>
    </source>
</evidence>
<accession>A0A9P4Z1H7</accession>
<reference evidence="3" key="1">
    <citation type="submission" date="2020-03" db="EMBL/GenBank/DDBJ databases">
        <title>Site-based positive gene gene selection in Geosmithia morbida across the United States reveals a broad range of putative effectors and factors for local host and environmental adapation.</title>
        <authorList>
            <person name="Onufrak A."/>
            <person name="Murdoch R.W."/>
            <person name="Gazis R."/>
            <person name="Huff M."/>
            <person name="Staton M."/>
            <person name="Klingeman W."/>
            <person name="Hadziabdic D."/>
        </authorList>
    </citation>
    <scope>NUCLEOTIDE SEQUENCE</scope>
    <source>
        <strain evidence="3">1262</strain>
    </source>
</reference>
<comment type="caution">
    <text evidence="3">The sequence shown here is derived from an EMBL/GenBank/DDBJ whole genome shotgun (WGS) entry which is preliminary data.</text>
</comment>
<feature type="chain" id="PRO_5040154049" evidence="2">
    <location>
        <begin position="21"/>
        <end position="301"/>
    </location>
</feature>
<dbReference type="InterPro" id="IPR009571">
    <property type="entry name" value="SUR7/Rim9-like_fungi"/>
</dbReference>
<feature type="transmembrane region" description="Helical" evidence="1">
    <location>
        <begin position="209"/>
        <end position="236"/>
    </location>
</feature>
<evidence type="ECO:0000313" key="4">
    <source>
        <dbReference type="Proteomes" id="UP000749293"/>
    </source>
</evidence>
<dbReference type="RefSeq" id="XP_035325507.1">
    <property type="nucleotide sequence ID" value="XM_035462577.1"/>
</dbReference>
<dbReference type="AlphaFoldDB" id="A0A9P4Z1H7"/>
<evidence type="ECO:0000313" key="3">
    <source>
        <dbReference type="EMBL" id="KAF4126855.1"/>
    </source>
</evidence>
<dbReference type="Proteomes" id="UP000749293">
    <property type="component" value="Unassembled WGS sequence"/>
</dbReference>
<sequence>MTRLVAFIPLVLSIVGLVLSSLCLFAGNRKGFMEEYAIARVNITGLGHDLIDTSQDSGGDGDGGILSGFVDGAGDAINDLIGKASDDVVEALGISDWYSLHIMDACEGYFKPNATVDSPSLNITSCTNSAPDNRLNLTALIERKLDSAPVDVNLSDLGWSSSVQEQLDKVNDALFALFVMYAMVMGFSGLSMLAGALGVAVPSTHGNRLVVVANLGLASLDTLVIMIASIIVTVAVTKGVDEINDKAGDIGISVAAGTKFLILTWVTAVLTLAVTLFWAARLVVNKRRAAAAAAEESKMSY</sequence>
<feature type="signal peptide" evidence="2">
    <location>
        <begin position="1"/>
        <end position="20"/>
    </location>
</feature>